<evidence type="ECO:0000256" key="1">
    <source>
        <dbReference type="SAM" id="Phobius"/>
    </source>
</evidence>
<organism evidence="2">
    <name type="scientific">viral metagenome</name>
    <dbReference type="NCBI Taxonomy" id="1070528"/>
    <lineage>
        <taxon>unclassified sequences</taxon>
        <taxon>metagenomes</taxon>
        <taxon>organismal metagenomes</taxon>
    </lineage>
</organism>
<reference evidence="2" key="1">
    <citation type="journal article" date="2020" name="Nature">
        <title>Giant virus diversity and host interactions through global metagenomics.</title>
        <authorList>
            <person name="Schulz F."/>
            <person name="Roux S."/>
            <person name="Paez-Espino D."/>
            <person name="Jungbluth S."/>
            <person name="Walsh D.A."/>
            <person name="Denef V.J."/>
            <person name="McMahon K.D."/>
            <person name="Konstantinidis K.T."/>
            <person name="Eloe-Fadrosh E.A."/>
            <person name="Kyrpides N.C."/>
            <person name="Woyke T."/>
        </authorList>
    </citation>
    <scope>NUCLEOTIDE SEQUENCE</scope>
    <source>
        <strain evidence="2">GVMAG-M-3300001348-25</strain>
    </source>
</reference>
<dbReference type="AlphaFoldDB" id="A0A6C0EI24"/>
<name>A0A6C0EI24_9ZZZZ</name>
<evidence type="ECO:0000313" key="2">
    <source>
        <dbReference type="EMBL" id="QHT28281.1"/>
    </source>
</evidence>
<sequence>MEGFFSNNITMEIPKQLLYIIIGIKVLFIIMFLYYKFAYYNNDGEEKLEEIEEKKEILHASFVFFTYLLLVLLLNPYNKNIILHANRIDSYHFQVVIFTLGIIQLVNFDYNILFQIPETLF</sequence>
<feature type="transmembrane region" description="Helical" evidence="1">
    <location>
        <begin position="95"/>
        <end position="116"/>
    </location>
</feature>
<protein>
    <submittedName>
        <fullName evidence="2">Uncharacterized protein</fullName>
    </submittedName>
</protein>
<keyword evidence="1" id="KW-0812">Transmembrane</keyword>
<feature type="transmembrane region" description="Helical" evidence="1">
    <location>
        <begin position="57"/>
        <end position="74"/>
    </location>
</feature>
<feature type="transmembrane region" description="Helical" evidence="1">
    <location>
        <begin position="17"/>
        <end position="37"/>
    </location>
</feature>
<dbReference type="EMBL" id="MN738854">
    <property type="protein sequence ID" value="QHT28281.1"/>
    <property type="molecule type" value="Genomic_DNA"/>
</dbReference>
<keyword evidence="1" id="KW-1133">Transmembrane helix</keyword>
<proteinExistence type="predicted"/>
<keyword evidence="1" id="KW-0472">Membrane</keyword>
<accession>A0A6C0EI24</accession>